<keyword evidence="3" id="KW-1185">Reference proteome</keyword>
<dbReference type="AlphaFoldDB" id="H2Z3J7"/>
<dbReference type="InParanoid" id="H2Z3J7"/>
<keyword evidence="1" id="KW-0732">Signal</keyword>
<evidence type="ECO:0000256" key="1">
    <source>
        <dbReference type="SAM" id="SignalP"/>
    </source>
</evidence>
<evidence type="ECO:0008006" key="4">
    <source>
        <dbReference type="Google" id="ProtNLM"/>
    </source>
</evidence>
<accession>H2Z3J7</accession>
<reference evidence="2" key="2">
    <citation type="submission" date="2025-08" db="UniProtKB">
        <authorList>
            <consortium name="Ensembl"/>
        </authorList>
    </citation>
    <scope>IDENTIFICATION</scope>
</reference>
<reference evidence="2" key="3">
    <citation type="submission" date="2025-09" db="UniProtKB">
        <authorList>
            <consortium name="Ensembl"/>
        </authorList>
    </citation>
    <scope>IDENTIFICATION</scope>
</reference>
<evidence type="ECO:0000313" key="2">
    <source>
        <dbReference type="Ensembl" id="ENSCSAVP00000012159.1"/>
    </source>
</evidence>
<evidence type="ECO:0000313" key="3">
    <source>
        <dbReference type="Proteomes" id="UP000007875"/>
    </source>
</evidence>
<sequence>MSWPVSILLFALFMIINDLQISAGQNASNCSVAFYPLTACMDNGERANYIQFEDCDFSTSQVRYAWLDVIPLNRAISSKRNKRSAVTWTEIRISSSLTRSGRLTIFYTKNGTGMEGIQMVIPACQ</sequence>
<feature type="chain" id="PRO_5003579022" description="MAM domain-containing protein" evidence="1">
    <location>
        <begin position="24"/>
        <end position="125"/>
    </location>
</feature>
<reference evidence="3" key="1">
    <citation type="submission" date="2003-08" db="EMBL/GenBank/DDBJ databases">
        <authorList>
            <person name="Birren B."/>
            <person name="Nusbaum C."/>
            <person name="Abebe A."/>
            <person name="Abouelleil A."/>
            <person name="Adekoya E."/>
            <person name="Ait-zahra M."/>
            <person name="Allen N."/>
            <person name="Allen T."/>
            <person name="An P."/>
            <person name="Anderson M."/>
            <person name="Anderson S."/>
            <person name="Arachchi H."/>
            <person name="Armbruster J."/>
            <person name="Bachantsang P."/>
            <person name="Baldwin J."/>
            <person name="Barry A."/>
            <person name="Bayul T."/>
            <person name="Blitshsteyn B."/>
            <person name="Bloom T."/>
            <person name="Blye J."/>
            <person name="Boguslavskiy L."/>
            <person name="Borowsky M."/>
            <person name="Boukhgalter B."/>
            <person name="Brunache A."/>
            <person name="Butler J."/>
            <person name="Calixte N."/>
            <person name="Calvo S."/>
            <person name="Camarata J."/>
            <person name="Campo K."/>
            <person name="Chang J."/>
            <person name="Cheshatsang Y."/>
            <person name="Citroen M."/>
            <person name="Collymore A."/>
            <person name="Considine T."/>
            <person name="Cook A."/>
            <person name="Cooke P."/>
            <person name="Corum B."/>
            <person name="Cuomo C."/>
            <person name="David R."/>
            <person name="Dawoe T."/>
            <person name="Degray S."/>
            <person name="Dodge S."/>
            <person name="Dooley K."/>
            <person name="Dorje P."/>
            <person name="Dorjee K."/>
            <person name="Dorris L."/>
            <person name="Duffey N."/>
            <person name="Dupes A."/>
            <person name="Elkins T."/>
            <person name="Engels R."/>
            <person name="Erickson J."/>
            <person name="Farina A."/>
            <person name="Faro S."/>
            <person name="Ferreira P."/>
            <person name="Fischer H."/>
            <person name="Fitzgerald M."/>
            <person name="Foley K."/>
            <person name="Gage D."/>
            <person name="Galagan J."/>
            <person name="Gearin G."/>
            <person name="Gnerre S."/>
            <person name="Gnirke A."/>
            <person name="Goyette A."/>
            <person name="Graham J."/>
            <person name="Grandbois E."/>
            <person name="Gyaltsen K."/>
            <person name="Hafez N."/>
            <person name="Hagopian D."/>
            <person name="Hagos B."/>
            <person name="Hall J."/>
            <person name="Hatcher B."/>
            <person name="Heller A."/>
            <person name="Higgins H."/>
            <person name="Honan T."/>
            <person name="Horn A."/>
            <person name="Houde N."/>
            <person name="Hughes L."/>
            <person name="Hulme W."/>
            <person name="Husby E."/>
            <person name="Iliev I."/>
            <person name="Jaffe D."/>
            <person name="Jones C."/>
            <person name="Kamal M."/>
            <person name="Kamat A."/>
            <person name="Kamvysselis M."/>
            <person name="Karlsson E."/>
            <person name="Kells C."/>
            <person name="Kieu A."/>
            <person name="Kisner P."/>
            <person name="Kodira C."/>
            <person name="Kulbokas E."/>
            <person name="Labutti K."/>
            <person name="Lama D."/>
            <person name="Landers T."/>
            <person name="Leger J."/>
            <person name="Levine S."/>
            <person name="Lewis D."/>
            <person name="Lewis T."/>
            <person name="Lindblad-toh K."/>
            <person name="Liu X."/>
            <person name="Lokyitsang T."/>
            <person name="Lokyitsang Y."/>
            <person name="Lucien O."/>
            <person name="Lui A."/>
            <person name="Ma L.J."/>
            <person name="Mabbitt R."/>
            <person name="Macdonald J."/>
            <person name="Maclean C."/>
            <person name="Major J."/>
            <person name="Manning J."/>
            <person name="Marabella R."/>
            <person name="Maru K."/>
            <person name="Matthews C."/>
            <person name="Mauceli E."/>
            <person name="Mccarthy M."/>
            <person name="Mcdonough S."/>
            <person name="Mcghee T."/>
            <person name="Meldrim J."/>
            <person name="Meneus L."/>
            <person name="Mesirov J."/>
            <person name="Mihalev A."/>
            <person name="Mihova T."/>
            <person name="Mikkelsen T."/>
            <person name="Mlenga V."/>
            <person name="Moru K."/>
            <person name="Mozes J."/>
            <person name="Mulrain L."/>
            <person name="Munson G."/>
            <person name="Naylor J."/>
            <person name="Newes C."/>
            <person name="Nguyen C."/>
            <person name="Nguyen N."/>
            <person name="Nguyen T."/>
            <person name="Nicol R."/>
            <person name="Nielsen C."/>
            <person name="Nizzari M."/>
            <person name="Norbu C."/>
            <person name="Norbu N."/>
            <person name="O'donnell P."/>
            <person name="Okoawo O."/>
            <person name="O'leary S."/>
            <person name="Omotosho B."/>
            <person name="O'neill K."/>
            <person name="Osman S."/>
            <person name="Parker S."/>
            <person name="Perrin D."/>
            <person name="Phunkhang P."/>
            <person name="Piqani B."/>
            <person name="Purcell S."/>
            <person name="Rachupka T."/>
            <person name="Ramasamy U."/>
            <person name="Rameau R."/>
            <person name="Ray V."/>
            <person name="Raymond C."/>
            <person name="Retta R."/>
            <person name="Richardson S."/>
            <person name="Rise C."/>
            <person name="Rodriguez J."/>
            <person name="Rogers J."/>
            <person name="Rogov P."/>
            <person name="Rutman M."/>
            <person name="Schupbach R."/>
            <person name="Seaman C."/>
            <person name="Settipalli S."/>
            <person name="Sharpe T."/>
            <person name="Sheridan J."/>
            <person name="Sherpa N."/>
            <person name="Shi J."/>
            <person name="Smirnov S."/>
            <person name="Smith C."/>
            <person name="Sougnez C."/>
            <person name="Spencer B."/>
            <person name="Stalker J."/>
            <person name="Stange-thomann N."/>
            <person name="Stavropoulos S."/>
            <person name="Stetson K."/>
            <person name="Stone C."/>
            <person name="Stone S."/>
            <person name="Stubbs M."/>
            <person name="Talamas J."/>
            <person name="Tchuinga P."/>
            <person name="Tenzing P."/>
            <person name="Tesfaye S."/>
            <person name="Theodore J."/>
            <person name="Thoulutsang Y."/>
            <person name="Topham K."/>
            <person name="Towey S."/>
            <person name="Tsamla T."/>
            <person name="Tsomo N."/>
            <person name="Vallee D."/>
            <person name="Vassiliev H."/>
            <person name="Venkataraman V."/>
            <person name="Vinson J."/>
            <person name="Vo A."/>
            <person name="Wade C."/>
            <person name="Wang S."/>
            <person name="Wangchuk T."/>
            <person name="Wangdi T."/>
            <person name="Whittaker C."/>
            <person name="Wilkinson J."/>
            <person name="Wu Y."/>
            <person name="Wyman D."/>
            <person name="Yadav S."/>
            <person name="Yang S."/>
            <person name="Yang X."/>
            <person name="Yeager S."/>
            <person name="Yee E."/>
            <person name="Young G."/>
            <person name="Zainoun J."/>
            <person name="Zembeck L."/>
            <person name="Zimmer A."/>
            <person name="Zody M."/>
            <person name="Lander E."/>
        </authorList>
    </citation>
    <scope>NUCLEOTIDE SEQUENCE [LARGE SCALE GENOMIC DNA]</scope>
</reference>
<proteinExistence type="predicted"/>
<dbReference type="Ensembl" id="ENSCSAVT00000012300.1">
    <property type="protein sequence ID" value="ENSCSAVP00000012159.1"/>
    <property type="gene ID" value="ENSCSAVG00000007155.1"/>
</dbReference>
<organism evidence="2 3">
    <name type="scientific">Ciona savignyi</name>
    <name type="common">Pacific transparent sea squirt</name>
    <dbReference type="NCBI Taxonomy" id="51511"/>
    <lineage>
        <taxon>Eukaryota</taxon>
        <taxon>Metazoa</taxon>
        <taxon>Chordata</taxon>
        <taxon>Tunicata</taxon>
        <taxon>Ascidiacea</taxon>
        <taxon>Phlebobranchia</taxon>
        <taxon>Cionidae</taxon>
        <taxon>Ciona</taxon>
    </lineage>
</organism>
<dbReference type="OMA" id="MEGIQMV"/>
<dbReference type="Proteomes" id="UP000007875">
    <property type="component" value="Unassembled WGS sequence"/>
</dbReference>
<protein>
    <recommendedName>
        <fullName evidence="4">MAM domain-containing protein</fullName>
    </recommendedName>
</protein>
<feature type="signal peptide" evidence="1">
    <location>
        <begin position="1"/>
        <end position="23"/>
    </location>
</feature>
<dbReference type="HOGENOM" id="CLU_162773_0_0_1"/>
<dbReference type="GeneTree" id="ENSGT00660000097433"/>
<name>H2Z3J7_CIOSA</name>